<proteinExistence type="predicted"/>
<keyword evidence="2" id="KW-1185">Reference proteome</keyword>
<evidence type="ECO:0000313" key="1">
    <source>
        <dbReference type="EMBL" id="KAJ8649417.1"/>
    </source>
</evidence>
<reference evidence="1 2" key="1">
    <citation type="journal article" date="2022" name="Hortic Res">
        <title>A haplotype resolved chromosomal level avocado genome allows analysis of novel avocado genes.</title>
        <authorList>
            <person name="Nath O."/>
            <person name="Fletcher S.J."/>
            <person name="Hayward A."/>
            <person name="Shaw L.M."/>
            <person name="Masouleh A.K."/>
            <person name="Furtado A."/>
            <person name="Henry R.J."/>
            <person name="Mitter N."/>
        </authorList>
    </citation>
    <scope>NUCLEOTIDE SEQUENCE [LARGE SCALE GENOMIC DNA]</scope>
    <source>
        <strain evidence="2">cv. Hass</strain>
    </source>
</reference>
<accession>A0ACC2MUI5</accession>
<comment type="caution">
    <text evidence="1">The sequence shown here is derived from an EMBL/GenBank/DDBJ whole genome shotgun (WGS) entry which is preliminary data.</text>
</comment>
<protein>
    <submittedName>
        <fullName evidence="1">Uncharacterized protein</fullName>
    </submittedName>
</protein>
<dbReference type="Proteomes" id="UP001234297">
    <property type="component" value="Chromosome 1"/>
</dbReference>
<evidence type="ECO:0000313" key="2">
    <source>
        <dbReference type="Proteomes" id="UP001234297"/>
    </source>
</evidence>
<gene>
    <name evidence="1" type="ORF">MRB53_002440</name>
</gene>
<sequence>MAVFAKEEYVNQVYPGRLGRPYGLFMGGGGRLLAAHVIQILVITGWVSALMGSLFYILHCMGLFRISKEDEMTGMDWTRHGDGEAAAANVKRQSQSPNPLNLLRQRMAYL</sequence>
<organism evidence="1 2">
    <name type="scientific">Persea americana</name>
    <name type="common">Avocado</name>
    <dbReference type="NCBI Taxonomy" id="3435"/>
    <lineage>
        <taxon>Eukaryota</taxon>
        <taxon>Viridiplantae</taxon>
        <taxon>Streptophyta</taxon>
        <taxon>Embryophyta</taxon>
        <taxon>Tracheophyta</taxon>
        <taxon>Spermatophyta</taxon>
        <taxon>Magnoliopsida</taxon>
        <taxon>Magnoliidae</taxon>
        <taxon>Laurales</taxon>
        <taxon>Lauraceae</taxon>
        <taxon>Persea</taxon>
    </lineage>
</organism>
<name>A0ACC2MUI5_PERAE</name>
<dbReference type="EMBL" id="CM056809">
    <property type="protein sequence ID" value="KAJ8649417.1"/>
    <property type="molecule type" value="Genomic_DNA"/>
</dbReference>